<evidence type="ECO:0000313" key="2">
    <source>
        <dbReference type="Proteomes" id="UP001229836"/>
    </source>
</evidence>
<organism evidence="1 2">
    <name type="scientific">Acinetobacter corruptisaponis</name>
    <dbReference type="NCBI Taxonomy" id="3045147"/>
    <lineage>
        <taxon>Bacteria</taxon>
        <taxon>Pseudomonadati</taxon>
        <taxon>Pseudomonadota</taxon>
        <taxon>Gammaproteobacteria</taxon>
        <taxon>Moraxellales</taxon>
        <taxon>Moraxellaceae</taxon>
        <taxon>Acinetobacter</taxon>
    </lineage>
</organism>
<protein>
    <submittedName>
        <fullName evidence="1">Uncharacterized protein</fullName>
    </submittedName>
</protein>
<reference evidence="1 2" key="1">
    <citation type="submission" date="2023-05" db="EMBL/GenBank/DDBJ databases">
        <title>The complete genome of Acinetobacter sp. nov KCTC 92772.</title>
        <authorList>
            <person name="Zhou G."/>
        </authorList>
    </citation>
    <scope>NUCLEOTIDE SEQUENCE [LARGE SCALE GENOMIC DNA]</scope>
    <source>
        <strain evidence="1 2">KCTC 92772</strain>
    </source>
</reference>
<dbReference type="PANTHER" id="PTHR35810">
    <property type="entry name" value="CYTOPLASMIC PROTEIN-RELATED"/>
    <property type="match status" value="1"/>
</dbReference>
<dbReference type="RefSeq" id="WP_283268159.1">
    <property type="nucleotide sequence ID" value="NZ_CP125669.1"/>
</dbReference>
<name>A0ABY8S5J7_9GAMM</name>
<dbReference type="PANTHER" id="PTHR35810:SF1">
    <property type="entry name" value="CYTOPLASMIC PROTEIN"/>
    <property type="match status" value="1"/>
</dbReference>
<evidence type="ECO:0000313" key="1">
    <source>
        <dbReference type="EMBL" id="WHP06591.1"/>
    </source>
</evidence>
<sequence length="86" mass="9797">MDNQENLIIYNTDDGKAKVALYARDGNIFMSQAQLAELFDTSVQNISNHILKILNEKELLENSVIKDYLITAYIGGIYNEYTTSNF</sequence>
<dbReference type="Proteomes" id="UP001229836">
    <property type="component" value="Chromosome"/>
</dbReference>
<dbReference type="EMBL" id="CP125669">
    <property type="protein sequence ID" value="WHP06591.1"/>
    <property type="molecule type" value="Genomic_DNA"/>
</dbReference>
<keyword evidence="2" id="KW-1185">Reference proteome</keyword>
<proteinExistence type="predicted"/>
<accession>A0ABY8S5J7</accession>
<gene>
    <name evidence="1" type="ORF">QLH32_03740</name>
</gene>